<evidence type="ECO:0000313" key="2">
    <source>
        <dbReference type="Proteomes" id="UP001106592"/>
    </source>
</evidence>
<organism evidence="1 2">
    <name type="scientific">Pseudomonas aegrilactucae</name>
    <dbReference type="NCBI Taxonomy" id="2854028"/>
    <lineage>
        <taxon>Bacteria</taxon>
        <taxon>Pseudomonadati</taxon>
        <taxon>Pseudomonadota</taxon>
        <taxon>Gammaproteobacteria</taxon>
        <taxon>Pseudomonadales</taxon>
        <taxon>Pseudomonadaceae</taxon>
        <taxon>Pseudomonas</taxon>
    </lineage>
</organism>
<evidence type="ECO:0008006" key="3">
    <source>
        <dbReference type="Google" id="ProtNLM"/>
    </source>
</evidence>
<dbReference type="Proteomes" id="UP001106592">
    <property type="component" value="Unassembled WGS sequence"/>
</dbReference>
<reference evidence="1" key="2">
    <citation type="journal article" date="2023" name="Plant Pathol.">
        <title>Dismantling and reorganizing Pseudomonas marginalis sensu#lato.</title>
        <authorList>
            <person name="Sawada H."/>
            <person name="Fujikawa T."/>
            <person name="Satou M."/>
        </authorList>
    </citation>
    <scope>NUCLEOTIDE SEQUENCE</scope>
    <source>
        <strain evidence="1">MAFF 301350</strain>
    </source>
</reference>
<sequence length="399" mass="44357">MKPDLPPVSPLKFPPLNLDQPLESRLKLPDGSMVKEGYRDPDCFDIHCQSRFGRSWFSIRAECIEHLEARLGAISVRIKTLETLLKQGQPPESLLTAYDDIYEQLEMVYADGSLGALVMISKLYLVGAQFPPLATPGGGLKAAVMAAELGYVSVYSFLGDYHLGEGRAYEAAEAYESGAYKGCSVSKYQLAQFAERGVGGQLKSVRAAFDLYAEATTGNYPPAWVAMARLWLRNPGEMPRPEHLVGMLKECVEMRCEGAATALAEIYLAHDHSSDTKRMVMSLYRCAAVGGDIEAQLKLASLLAGEGAWEMEIKPDLEEALWWYEWVYDSENASPAQAVLAHLKLGHLFMAKDQYDRAAHHFAFASDTHLEAAELRRICEEKGENLRRWRQHNTGGECL</sequence>
<dbReference type="AlphaFoldDB" id="A0A9Q3ACV8"/>
<proteinExistence type="predicted"/>
<dbReference type="InterPro" id="IPR011990">
    <property type="entry name" value="TPR-like_helical_dom_sf"/>
</dbReference>
<comment type="caution">
    <text evidence="1">The sequence shown here is derived from an EMBL/GenBank/DDBJ whole genome shotgun (WGS) entry which is preliminary data.</text>
</comment>
<dbReference type="EMBL" id="JAHTBI010000027">
    <property type="protein sequence ID" value="MBV6287070.1"/>
    <property type="molecule type" value="Genomic_DNA"/>
</dbReference>
<protein>
    <recommendedName>
        <fullName evidence="3">Sel1 repeat family protein</fullName>
    </recommendedName>
</protein>
<dbReference type="RefSeq" id="WP_186517048.1">
    <property type="nucleotide sequence ID" value="NZ_JAHTBI010000027.1"/>
</dbReference>
<accession>A0A9Q3ACV8</accession>
<dbReference type="SUPFAM" id="SSF81901">
    <property type="entry name" value="HCP-like"/>
    <property type="match status" value="1"/>
</dbReference>
<gene>
    <name evidence="1" type="ORF">KUO17_08485</name>
</gene>
<keyword evidence="2" id="KW-1185">Reference proteome</keyword>
<dbReference type="Gene3D" id="1.25.40.10">
    <property type="entry name" value="Tetratricopeptide repeat domain"/>
    <property type="match status" value="1"/>
</dbReference>
<name>A0A9Q3ACV8_9PSED</name>
<reference evidence="1" key="1">
    <citation type="journal article" date="2022" name="Int. J. Syst. Evol. Microbiol.">
        <title>Pseudomonas aegrilactucae sp. nov. and Pseudomonas morbosilactucae sp. nov., pathogens causing bacterial rot of lettuce in Japan.</title>
        <authorList>
            <person name="Sawada H."/>
            <person name="Fujikawa T."/>
            <person name="Satou M."/>
        </authorList>
    </citation>
    <scope>NUCLEOTIDE SEQUENCE</scope>
    <source>
        <strain evidence="1">MAFF 301350</strain>
    </source>
</reference>
<evidence type="ECO:0000313" key="1">
    <source>
        <dbReference type="EMBL" id="MBV6287070.1"/>
    </source>
</evidence>